<evidence type="ECO:0000313" key="2">
    <source>
        <dbReference type="EMBL" id="NEE01350.1"/>
    </source>
</evidence>
<evidence type="ECO:0000259" key="1">
    <source>
        <dbReference type="Pfam" id="PF13460"/>
    </source>
</evidence>
<dbReference type="EMBL" id="JAAGOA010000009">
    <property type="protein sequence ID" value="NEE01350.1"/>
    <property type="molecule type" value="Genomic_DNA"/>
</dbReference>
<dbReference type="AlphaFoldDB" id="A0A6L9SBG2"/>
<dbReference type="Proteomes" id="UP000475214">
    <property type="component" value="Unassembled WGS sequence"/>
</dbReference>
<dbReference type="RefSeq" id="WP_163738791.1">
    <property type="nucleotide sequence ID" value="NZ_JAAGOA010000009.1"/>
</dbReference>
<protein>
    <submittedName>
        <fullName evidence="2">NAD(P)H-binding protein</fullName>
    </submittedName>
</protein>
<sequence length="213" mass="22458">MRITVIGATGDVGRRVTTEALSRGHDVTAVGRSAARLADLPAGVRTRTGDAGHVDTVVAASSGQDVVVSATRPSAGNEHELATVTKALLAGLAGTGTRLIAVGGAASLAVPDRPGVTAVDDPRWVAAEYRAIALACAEQHEAYRADTTVDWVYVSPPAMLVPGRRTGTYRTGRDELLVDDAGRSEISMEDFAVAVLDEIERPRHRRTRFTVAY</sequence>
<proteinExistence type="predicted"/>
<dbReference type="InterPro" id="IPR051606">
    <property type="entry name" value="Polyketide_Oxido-like"/>
</dbReference>
<name>A0A6L9SBG2_9ACTN</name>
<evidence type="ECO:0000313" key="3">
    <source>
        <dbReference type="Proteomes" id="UP000475214"/>
    </source>
</evidence>
<comment type="caution">
    <text evidence="2">The sequence shown here is derived from an EMBL/GenBank/DDBJ whole genome shotgun (WGS) entry which is preliminary data.</text>
</comment>
<dbReference type="SUPFAM" id="SSF51735">
    <property type="entry name" value="NAD(P)-binding Rossmann-fold domains"/>
    <property type="match status" value="1"/>
</dbReference>
<dbReference type="PANTHER" id="PTHR43355">
    <property type="entry name" value="FLAVIN REDUCTASE (NADPH)"/>
    <property type="match status" value="1"/>
</dbReference>
<keyword evidence="3" id="KW-1185">Reference proteome</keyword>
<dbReference type="Pfam" id="PF13460">
    <property type="entry name" value="NAD_binding_10"/>
    <property type="match status" value="1"/>
</dbReference>
<dbReference type="GO" id="GO:0016646">
    <property type="term" value="F:oxidoreductase activity, acting on the CH-NH group of donors, NAD or NADP as acceptor"/>
    <property type="evidence" value="ECO:0007669"/>
    <property type="project" value="TreeGrafter"/>
</dbReference>
<accession>A0A6L9SBG2</accession>
<feature type="domain" description="NAD(P)-binding" evidence="1">
    <location>
        <begin position="7"/>
        <end position="199"/>
    </location>
</feature>
<dbReference type="Gene3D" id="3.40.50.720">
    <property type="entry name" value="NAD(P)-binding Rossmann-like Domain"/>
    <property type="match status" value="1"/>
</dbReference>
<organism evidence="2 3">
    <name type="scientific">Phytoactinopolyspora halotolerans</name>
    <dbReference type="NCBI Taxonomy" id="1981512"/>
    <lineage>
        <taxon>Bacteria</taxon>
        <taxon>Bacillati</taxon>
        <taxon>Actinomycetota</taxon>
        <taxon>Actinomycetes</taxon>
        <taxon>Jiangellales</taxon>
        <taxon>Jiangellaceae</taxon>
        <taxon>Phytoactinopolyspora</taxon>
    </lineage>
</organism>
<reference evidence="2 3" key="1">
    <citation type="submission" date="2020-02" db="EMBL/GenBank/DDBJ databases">
        <authorList>
            <person name="Li X.-J."/>
            <person name="Han X.-M."/>
        </authorList>
    </citation>
    <scope>NUCLEOTIDE SEQUENCE [LARGE SCALE GENOMIC DNA]</scope>
    <source>
        <strain evidence="2 3">CCTCC AB 2017055</strain>
    </source>
</reference>
<dbReference type="InterPro" id="IPR036291">
    <property type="entry name" value="NAD(P)-bd_dom_sf"/>
</dbReference>
<dbReference type="PANTHER" id="PTHR43355:SF2">
    <property type="entry name" value="FLAVIN REDUCTASE (NADPH)"/>
    <property type="match status" value="1"/>
</dbReference>
<gene>
    <name evidence="2" type="ORF">G1H10_14335</name>
</gene>
<dbReference type="InterPro" id="IPR016040">
    <property type="entry name" value="NAD(P)-bd_dom"/>
</dbReference>